<dbReference type="AlphaFoldDB" id="A0A1I6LFX4"/>
<feature type="compositionally biased region" description="Polar residues" evidence="1">
    <location>
        <begin position="1"/>
        <end position="14"/>
    </location>
</feature>
<sequence>MSDETVTGSATTLSLIPGGSEHSAAGGDDLDSAMPDYWGKGLDAWFLGDQRESLPTALDDALAARKTFPEYPGEEFRAYRLKNHLEVTFPSSGGRRIDDWDAVTVAIDEHDPVWVCVEGETDHGEDNAMRTLIEDPPSEFWDWFDGREKARAHRIRYDDDIVERGGGDGDSAGYEPRSEDLNRVAVDGPDGETVEGVRVSAIVGGQDTYIRKLNELFYRDPVRFQAEFPDNGPEDVPSYIRTPPTVYTFLDLIVLADGTTLARTWDASPYPLHVFYVNGTQPEGGMTNGLERGTDERLDGSVEDGNWLRNQEMNRERFVPWATQAYLPIGTEPFSPHSSLAYEANWDADVPGLTPQDHPAMVYGTDGSTLTSDAVRERCDEPLFPWTDA</sequence>
<reference evidence="2 3" key="1">
    <citation type="submission" date="2016-10" db="EMBL/GenBank/DDBJ databases">
        <authorList>
            <person name="de Groot N.N."/>
        </authorList>
    </citation>
    <scope>NUCLEOTIDE SEQUENCE [LARGE SCALE GENOMIC DNA]</scope>
    <source>
        <strain evidence="2 3">CGMCC 1.10457</strain>
    </source>
</reference>
<dbReference type="STRING" id="767519.SAMN05216559_2636"/>
<feature type="region of interest" description="Disordered" evidence="1">
    <location>
        <begin position="1"/>
        <end position="28"/>
    </location>
</feature>
<dbReference type="OrthoDB" id="183049at2157"/>
<organism evidence="2 3">
    <name type="scientific">Halomicrobium zhouii</name>
    <dbReference type="NCBI Taxonomy" id="767519"/>
    <lineage>
        <taxon>Archaea</taxon>
        <taxon>Methanobacteriati</taxon>
        <taxon>Methanobacteriota</taxon>
        <taxon>Stenosarchaea group</taxon>
        <taxon>Halobacteria</taxon>
        <taxon>Halobacteriales</taxon>
        <taxon>Haloarculaceae</taxon>
        <taxon>Halomicrobium</taxon>
    </lineage>
</organism>
<proteinExistence type="predicted"/>
<evidence type="ECO:0000313" key="3">
    <source>
        <dbReference type="Proteomes" id="UP000199062"/>
    </source>
</evidence>
<gene>
    <name evidence="2" type="ORF">SAMN05216559_2636</name>
</gene>
<accession>A0A1I6LFX4</accession>
<protein>
    <submittedName>
        <fullName evidence="2">Uncharacterized protein</fullName>
    </submittedName>
</protein>
<evidence type="ECO:0000256" key="1">
    <source>
        <dbReference type="SAM" id="MobiDB-lite"/>
    </source>
</evidence>
<dbReference type="EMBL" id="FOZK01000002">
    <property type="protein sequence ID" value="SFS02389.1"/>
    <property type="molecule type" value="Genomic_DNA"/>
</dbReference>
<name>A0A1I6LFX4_9EURY</name>
<dbReference type="Proteomes" id="UP000199062">
    <property type="component" value="Unassembled WGS sequence"/>
</dbReference>
<evidence type="ECO:0000313" key="2">
    <source>
        <dbReference type="EMBL" id="SFS02389.1"/>
    </source>
</evidence>
<keyword evidence="3" id="KW-1185">Reference proteome</keyword>
<dbReference type="RefSeq" id="WP_089816957.1">
    <property type="nucleotide sequence ID" value="NZ_FOZK01000002.1"/>
</dbReference>